<name>A0ACC0HRK6_9ERIC</name>
<proteinExistence type="predicted"/>
<gene>
    <name evidence="1" type="ORF">LOK49_LG05G02954</name>
</gene>
<accession>A0ACC0HRK6</accession>
<dbReference type="EMBL" id="CM045761">
    <property type="protein sequence ID" value="KAI8015547.1"/>
    <property type="molecule type" value="Genomic_DNA"/>
</dbReference>
<evidence type="ECO:0000313" key="1">
    <source>
        <dbReference type="EMBL" id="KAI8015547.1"/>
    </source>
</evidence>
<dbReference type="Proteomes" id="UP001060215">
    <property type="component" value="Chromosome 4"/>
</dbReference>
<reference evidence="1 2" key="1">
    <citation type="journal article" date="2022" name="Plant J.">
        <title>Chromosome-level genome of Camellia lanceoleosa provides a valuable resource for understanding genome evolution and self-incompatibility.</title>
        <authorList>
            <person name="Gong W."/>
            <person name="Xiao S."/>
            <person name="Wang L."/>
            <person name="Liao Z."/>
            <person name="Chang Y."/>
            <person name="Mo W."/>
            <person name="Hu G."/>
            <person name="Li W."/>
            <person name="Zhao G."/>
            <person name="Zhu H."/>
            <person name="Hu X."/>
            <person name="Ji K."/>
            <person name="Xiang X."/>
            <person name="Song Q."/>
            <person name="Yuan D."/>
            <person name="Jin S."/>
            <person name="Zhang L."/>
        </authorList>
    </citation>
    <scope>NUCLEOTIDE SEQUENCE [LARGE SCALE GENOMIC DNA]</scope>
    <source>
        <strain evidence="1">SQ_2022a</strain>
    </source>
</reference>
<protein>
    <submittedName>
        <fullName evidence="1">Uncharacterized protein</fullName>
    </submittedName>
</protein>
<organism evidence="1 2">
    <name type="scientific">Camellia lanceoleosa</name>
    <dbReference type="NCBI Taxonomy" id="1840588"/>
    <lineage>
        <taxon>Eukaryota</taxon>
        <taxon>Viridiplantae</taxon>
        <taxon>Streptophyta</taxon>
        <taxon>Embryophyta</taxon>
        <taxon>Tracheophyta</taxon>
        <taxon>Spermatophyta</taxon>
        <taxon>Magnoliopsida</taxon>
        <taxon>eudicotyledons</taxon>
        <taxon>Gunneridae</taxon>
        <taxon>Pentapetalae</taxon>
        <taxon>asterids</taxon>
        <taxon>Ericales</taxon>
        <taxon>Theaceae</taxon>
        <taxon>Camellia</taxon>
    </lineage>
</organism>
<keyword evidence="2" id="KW-1185">Reference proteome</keyword>
<sequence length="380" mass="43641">MSLHMYRNLISFSSKNSNLLGLYKPHVSFSFSLFCSSSERDRLNSRISLSDYLLHKHQFSPETVSKVSSPVRYLINPERSDSILLFLKESGFSKTHLDQLIKHYPRVLSANLDHTIKPKIKIFQDLGFSSTDIVEIISADPWILMRSADNQLGPSILALKSVLGSNVDVSRVLKISGWFLKHDLEKTMMPNIEFMKSCGISQSQMIKYVYNFPRFFLHKPETIKEFVKRVDEFGIDRSSKTFLHAIRAISSMTVENWQLKLEVFRGLGFSENDIVSVFRRAPQVFAVSVRKIKAGTQVLLGTRNLDISFIINHPNLLIFSVEKRLKPRLQVLKILESKNLLLKKPSLTTICKISDKKFFEKFVRPFSNEVGKMYTPNVVS</sequence>
<evidence type="ECO:0000313" key="2">
    <source>
        <dbReference type="Proteomes" id="UP001060215"/>
    </source>
</evidence>
<comment type="caution">
    <text evidence="1">The sequence shown here is derived from an EMBL/GenBank/DDBJ whole genome shotgun (WGS) entry which is preliminary data.</text>
</comment>